<accession>A0A1J4VA81</accession>
<reference evidence="1 2" key="1">
    <citation type="journal article" date="2016" name="Environ. Microbiol.">
        <title>Genomic resolution of a cold subsurface aquifer community provides metabolic insights for novel microbes adapted to high CO concentrations.</title>
        <authorList>
            <person name="Probst A.J."/>
            <person name="Castelle C.J."/>
            <person name="Singh A."/>
            <person name="Brown C.T."/>
            <person name="Anantharaman K."/>
            <person name="Sharon I."/>
            <person name="Hug L.A."/>
            <person name="Burstein D."/>
            <person name="Emerson J.B."/>
            <person name="Thomas B.C."/>
            <person name="Banfield J.F."/>
        </authorList>
    </citation>
    <scope>NUCLEOTIDE SEQUENCE [LARGE SCALE GENOMIC DNA]</scope>
    <source>
        <strain evidence="1">CG1_02_47_685</strain>
    </source>
</reference>
<dbReference type="EMBL" id="MNVO01000046">
    <property type="protein sequence ID" value="OIO32185.1"/>
    <property type="molecule type" value="Genomic_DNA"/>
</dbReference>
<sequence>MNKKSKWLIGAGILVLTLIAWGGYKNPDRKLDSAFNSYQSIAKSEAFRKEELKTLSSQYSNCFVPEDADIATFCIDGLPKIKALVSKEPQLLLSLESLYDKRKNDLDNENRVFLENNIKLLSSKEYQDVYKGTIDVLDAYIDFYVYLDGEYDTTGLDESMSQDEKIKILSRVIANRNFKGDLVVKNLTDLSDNLDLKKEMLRRYIEANYTTEFAEAMGI</sequence>
<dbReference type="STRING" id="1805282.AUJ44_02830"/>
<organism evidence="1 2">
    <name type="scientific">Candidatus Nomurabacteria bacterium CG1_02_47_685</name>
    <dbReference type="NCBI Taxonomy" id="1805282"/>
    <lineage>
        <taxon>Bacteria</taxon>
        <taxon>Candidatus Nomuraibacteriota</taxon>
    </lineage>
</organism>
<dbReference type="Proteomes" id="UP000183206">
    <property type="component" value="Unassembled WGS sequence"/>
</dbReference>
<evidence type="ECO:0000313" key="1">
    <source>
        <dbReference type="EMBL" id="OIO32185.1"/>
    </source>
</evidence>
<dbReference type="AlphaFoldDB" id="A0A1J4VA81"/>
<name>A0A1J4VA81_9BACT</name>
<evidence type="ECO:0000313" key="2">
    <source>
        <dbReference type="Proteomes" id="UP000183206"/>
    </source>
</evidence>
<gene>
    <name evidence="1" type="ORF">AUJ44_02830</name>
</gene>
<protein>
    <submittedName>
        <fullName evidence="1">Uncharacterized protein</fullName>
    </submittedName>
</protein>
<proteinExistence type="predicted"/>
<comment type="caution">
    <text evidence="1">The sequence shown here is derived from an EMBL/GenBank/DDBJ whole genome shotgun (WGS) entry which is preliminary data.</text>
</comment>